<dbReference type="OrthoDB" id="288590at2759"/>
<feature type="compositionally biased region" description="Low complexity" evidence="1">
    <location>
        <begin position="158"/>
        <end position="168"/>
    </location>
</feature>
<evidence type="ECO:0000259" key="2">
    <source>
        <dbReference type="Pfam" id="PF03171"/>
    </source>
</evidence>
<evidence type="ECO:0000313" key="4">
    <source>
        <dbReference type="Proteomes" id="UP000604046"/>
    </source>
</evidence>
<feature type="compositionally biased region" description="Gly residues" evidence="1">
    <location>
        <begin position="1"/>
        <end position="10"/>
    </location>
</feature>
<dbReference type="Gene3D" id="2.60.120.330">
    <property type="entry name" value="B-lactam Antibiotic, Isopenicillin N Synthase, Chain"/>
    <property type="match status" value="1"/>
</dbReference>
<proteinExistence type="predicted"/>
<dbReference type="InterPro" id="IPR027443">
    <property type="entry name" value="IPNS-like_sf"/>
</dbReference>
<feature type="region of interest" description="Disordered" evidence="1">
    <location>
        <begin position="144"/>
        <end position="262"/>
    </location>
</feature>
<comment type="caution">
    <text evidence="3">The sequence shown here is derived from an EMBL/GenBank/DDBJ whole genome shotgun (WGS) entry which is preliminary data.</text>
</comment>
<feature type="compositionally biased region" description="Polar residues" evidence="1">
    <location>
        <begin position="55"/>
        <end position="69"/>
    </location>
</feature>
<gene>
    <name evidence="3" type="ORF">SNAT2548_LOCUS35014</name>
</gene>
<feature type="compositionally biased region" description="Low complexity" evidence="1">
    <location>
        <begin position="241"/>
        <end position="259"/>
    </location>
</feature>
<dbReference type="InterPro" id="IPR050231">
    <property type="entry name" value="Iron_ascorbate_oxido_reductase"/>
</dbReference>
<dbReference type="PANTHER" id="PTHR47990">
    <property type="entry name" value="2-OXOGLUTARATE (2OG) AND FE(II)-DEPENDENT OXYGENASE SUPERFAMILY PROTEIN-RELATED"/>
    <property type="match status" value="1"/>
</dbReference>
<feature type="domain" description="Isopenicillin N synthase-like Fe(2+) 2OG dioxygenase" evidence="2">
    <location>
        <begin position="524"/>
        <end position="597"/>
    </location>
</feature>
<dbReference type="Pfam" id="PF03171">
    <property type="entry name" value="2OG-FeII_Oxy"/>
    <property type="match status" value="1"/>
</dbReference>
<name>A0A812VD99_9DINO</name>
<feature type="region of interest" description="Disordered" evidence="1">
    <location>
        <begin position="30"/>
        <end position="130"/>
    </location>
</feature>
<feature type="compositionally biased region" description="Basic and acidic residues" evidence="1">
    <location>
        <begin position="75"/>
        <end position="85"/>
    </location>
</feature>
<feature type="compositionally biased region" description="Pro residues" evidence="1">
    <location>
        <begin position="96"/>
        <end position="105"/>
    </location>
</feature>
<sequence>MVGTEDGGSGDQWLREEVEEVEDGEWTALYRLEAATDKERPPKPAPEFLKPKVPSQVQPSWLSPLQWLSQGARDVPGEEAERYESEAQSSESTVPPRGPSSPPLPRFKLSRPTWPEPETESSSQESGVVRLKYRPFQGGCAFQEVQDAQDSKDSETSQCSQLQHWQQQANRLAQEMQRPTPELKPLARGTCGEAGEFPSWPNGLHGPQGPMQHFYPDYSDSATSADSLPPKFARPRPPWSPGASGSLGGLASSESSAHSDPQRVEQLQGMLCHQLSELVQVQQAWYKLLSSACRQQQEQAATQTQQSFYHRPYDRGARTQAGPCAQSHSLAAGYEAPLAPLLRRPDLNFSQMVPTLNPWTRDSGKLLAALGHMGAVYITDDGNGWLPHQSFERWRDLWHEALLHPSAFRRRLQGSAWQLRFSQGEDLLRTLQGHEKLHTPDVRYNFGLGVESLHAHHWGDLKWLCEELISSMGIISSLVFRELAVAVPLQDEPPKSLGYLLHHGIEQFAGSRMRHSVYPFNGSCTEHTDYGVVTFQQSTAAGLQGQLPDGRWVPLHPPASGGILFAGDMLERMTNGQVRALVHRVCLEPTSARSSTPIAVRQSHILFLQPDRNTVVRPLRPFCTGNDLPPVRYGDWHKSKTSLAFAR</sequence>
<protein>
    <recommendedName>
        <fullName evidence="2">Isopenicillin N synthase-like Fe(2+) 2OG dioxygenase domain-containing protein</fullName>
    </recommendedName>
</protein>
<reference evidence="3" key="1">
    <citation type="submission" date="2021-02" db="EMBL/GenBank/DDBJ databases">
        <authorList>
            <person name="Dougan E. K."/>
            <person name="Rhodes N."/>
            <person name="Thang M."/>
            <person name="Chan C."/>
        </authorList>
    </citation>
    <scope>NUCLEOTIDE SEQUENCE</scope>
</reference>
<dbReference type="InterPro" id="IPR044861">
    <property type="entry name" value="IPNS-like_FE2OG_OXY"/>
</dbReference>
<dbReference type="SUPFAM" id="SSF51197">
    <property type="entry name" value="Clavaminate synthase-like"/>
    <property type="match status" value="1"/>
</dbReference>
<keyword evidence="4" id="KW-1185">Reference proteome</keyword>
<dbReference type="Proteomes" id="UP000604046">
    <property type="component" value="Unassembled WGS sequence"/>
</dbReference>
<evidence type="ECO:0000256" key="1">
    <source>
        <dbReference type="SAM" id="MobiDB-lite"/>
    </source>
</evidence>
<accession>A0A812VD99</accession>
<feature type="region of interest" description="Disordered" evidence="1">
    <location>
        <begin position="1"/>
        <end position="20"/>
    </location>
</feature>
<dbReference type="AlphaFoldDB" id="A0A812VD99"/>
<evidence type="ECO:0000313" key="3">
    <source>
        <dbReference type="EMBL" id="CAE7615951.1"/>
    </source>
</evidence>
<organism evidence="3 4">
    <name type="scientific">Symbiodinium natans</name>
    <dbReference type="NCBI Taxonomy" id="878477"/>
    <lineage>
        <taxon>Eukaryota</taxon>
        <taxon>Sar</taxon>
        <taxon>Alveolata</taxon>
        <taxon>Dinophyceae</taxon>
        <taxon>Suessiales</taxon>
        <taxon>Symbiodiniaceae</taxon>
        <taxon>Symbiodinium</taxon>
    </lineage>
</organism>
<dbReference type="EMBL" id="CAJNDS010002843">
    <property type="protein sequence ID" value="CAE7615951.1"/>
    <property type="molecule type" value="Genomic_DNA"/>
</dbReference>